<evidence type="ECO:0000313" key="4">
    <source>
        <dbReference type="EMBL" id="GBP59530.1"/>
    </source>
</evidence>
<dbReference type="PANTHER" id="PTHR15668">
    <property type="entry name" value="JM1 PROTEIN"/>
    <property type="match status" value="1"/>
</dbReference>
<proteinExistence type="predicted"/>
<dbReference type="PANTHER" id="PTHR15668:SF4">
    <property type="entry name" value="COILED-COIL DOMAIN-CONTAINING PROTEIN 22"/>
    <property type="match status" value="1"/>
</dbReference>
<gene>
    <name evidence="4" type="ORF">EVAR_42436_1</name>
</gene>
<dbReference type="EMBL" id="BGZK01000763">
    <property type="protein sequence ID" value="GBP59530.1"/>
    <property type="molecule type" value="Genomic_DNA"/>
</dbReference>
<dbReference type="Proteomes" id="UP000299102">
    <property type="component" value="Unassembled WGS sequence"/>
</dbReference>
<comment type="caution">
    <text evidence="4">The sequence shown here is derived from an EMBL/GenBank/DDBJ whole genome shotgun (WGS) entry which is preliminary data.</text>
</comment>
<dbReference type="GO" id="GO:0097602">
    <property type="term" value="F:cullin family protein binding"/>
    <property type="evidence" value="ECO:0007669"/>
    <property type="project" value="TreeGrafter"/>
</dbReference>
<protein>
    <recommendedName>
        <fullName evidence="1">Coiled-coil domain-containing protein 22 homolog</fullName>
    </recommendedName>
</protein>
<feature type="domain" description="CCDC22 coiled-coil" evidence="3">
    <location>
        <begin position="35"/>
        <end position="350"/>
    </location>
</feature>
<evidence type="ECO:0000259" key="3">
    <source>
        <dbReference type="Pfam" id="PF05667"/>
    </source>
</evidence>
<dbReference type="Pfam" id="PF05667">
    <property type="entry name" value="CCDC22_CC"/>
    <property type="match status" value="1"/>
</dbReference>
<accession>A0A4C1X914</accession>
<sequence>MFLGITLDNSLQWSPLTNHAAITVNNSAHVAEINDDTLMKIFSKMKENISKINTHSLEDKHQLYSEINVTKQNSSQDIELKIKCETKKNLQSLKEEVIVLNQKLNTLNEERTAKDLEFTKIQKANERAQGELNNIQNIVIDLKNSNIPLEGGIENVLNSIRTSIEQLHTKSDNCMMKNLMLKAEIEKNRKKLGSFVTEKENCIKTLQSLKETAKSMKEEYLNKEKSRDLLKSKYEKLSKGNKRSIYTKRIMEIINNVDKQKIEIKKILEDTRQIQKQINTLEAQLERSFSVADETLFKDAKKDDQAKKAYKLLALLHSECNTIVSLVNDTGTIAREIVDLEDHIEVEKAKRIEETLKRIQLDLTVIQSEKINK</sequence>
<evidence type="ECO:0000313" key="5">
    <source>
        <dbReference type="Proteomes" id="UP000299102"/>
    </source>
</evidence>
<reference evidence="4 5" key="1">
    <citation type="journal article" date="2019" name="Commun. Biol.">
        <title>The bagworm genome reveals a unique fibroin gene that provides high tensile strength.</title>
        <authorList>
            <person name="Kono N."/>
            <person name="Nakamura H."/>
            <person name="Ohtoshi R."/>
            <person name="Tomita M."/>
            <person name="Numata K."/>
            <person name="Arakawa K."/>
        </authorList>
    </citation>
    <scope>NUCLEOTIDE SEQUENCE [LARGE SCALE GENOMIC DNA]</scope>
</reference>
<name>A0A4C1X914_EUMVA</name>
<feature type="coiled-coil region" evidence="2">
    <location>
        <begin position="90"/>
        <end position="145"/>
    </location>
</feature>
<dbReference type="GO" id="GO:2000060">
    <property type="term" value="P:positive regulation of ubiquitin-dependent protein catabolic process"/>
    <property type="evidence" value="ECO:0007669"/>
    <property type="project" value="TreeGrafter"/>
</dbReference>
<feature type="coiled-coil region" evidence="2">
    <location>
        <begin position="199"/>
        <end position="226"/>
    </location>
</feature>
<evidence type="ECO:0000256" key="1">
    <source>
        <dbReference type="ARBA" id="ARBA00017553"/>
    </source>
</evidence>
<keyword evidence="5" id="KW-1185">Reference proteome</keyword>
<dbReference type="InterPro" id="IPR048348">
    <property type="entry name" value="CCDC22_CC"/>
</dbReference>
<dbReference type="STRING" id="151549.A0A4C1X914"/>
<evidence type="ECO:0000256" key="2">
    <source>
        <dbReference type="SAM" id="Coils"/>
    </source>
</evidence>
<organism evidence="4 5">
    <name type="scientific">Eumeta variegata</name>
    <name type="common">Bagworm moth</name>
    <name type="synonym">Eumeta japonica</name>
    <dbReference type="NCBI Taxonomy" id="151549"/>
    <lineage>
        <taxon>Eukaryota</taxon>
        <taxon>Metazoa</taxon>
        <taxon>Ecdysozoa</taxon>
        <taxon>Arthropoda</taxon>
        <taxon>Hexapoda</taxon>
        <taxon>Insecta</taxon>
        <taxon>Pterygota</taxon>
        <taxon>Neoptera</taxon>
        <taxon>Endopterygota</taxon>
        <taxon>Lepidoptera</taxon>
        <taxon>Glossata</taxon>
        <taxon>Ditrysia</taxon>
        <taxon>Tineoidea</taxon>
        <taxon>Psychidae</taxon>
        <taxon>Oiketicinae</taxon>
        <taxon>Eumeta</taxon>
    </lineage>
</organism>
<dbReference type="InterPro" id="IPR008530">
    <property type="entry name" value="CCDC22"/>
</dbReference>
<dbReference type="AlphaFoldDB" id="A0A4C1X914"/>
<keyword evidence="2" id="KW-0175">Coiled coil</keyword>
<dbReference type="OrthoDB" id="10266736at2759"/>